<evidence type="ECO:0000313" key="1">
    <source>
        <dbReference type="EMBL" id="PQM29434.1"/>
    </source>
</evidence>
<organism evidence="1 2">
    <name type="scientific">Sphingopyxis lindanitolerans</name>
    <dbReference type="NCBI Taxonomy" id="2054227"/>
    <lineage>
        <taxon>Bacteria</taxon>
        <taxon>Pseudomonadati</taxon>
        <taxon>Pseudomonadota</taxon>
        <taxon>Alphaproteobacteria</taxon>
        <taxon>Sphingomonadales</taxon>
        <taxon>Sphingomonadaceae</taxon>
        <taxon>Sphingopyxis</taxon>
    </lineage>
</organism>
<accession>A0A2S8BAI5</accession>
<keyword evidence="2" id="KW-1185">Reference proteome</keyword>
<evidence type="ECO:0000313" key="2">
    <source>
        <dbReference type="Proteomes" id="UP000238954"/>
    </source>
</evidence>
<dbReference type="AlphaFoldDB" id="A0A2S8BAI5"/>
<dbReference type="Proteomes" id="UP000238954">
    <property type="component" value="Chromosome"/>
</dbReference>
<name>A0A2S8BAI5_9SPHN</name>
<sequence>MGFLSMIGAVSAEEHAKLDTKFKTAIKDLAARDDELDSAEKRIEGLLRDATVRAKWNKDVTDRLAKAEVEIAALKPDAEAMRAKRQADIIRRQKNRDDAKAGKVRAAVVAKKAAR</sequence>
<proteinExistence type="predicted"/>
<protein>
    <submittedName>
        <fullName evidence="1">Uncharacterized protein</fullName>
    </submittedName>
</protein>
<gene>
    <name evidence="1" type="ORF">CVO77_00405</name>
</gene>
<reference evidence="2" key="1">
    <citation type="submission" date="2017-11" db="EMBL/GenBank/DDBJ databases">
        <title>The complete genome sequence of Sphingopyxis pomeranensis sp. nov. strain WS5A3p.</title>
        <authorList>
            <person name="Kaminski M.A."/>
        </authorList>
    </citation>
    <scope>NUCLEOTIDE SEQUENCE [LARGE SCALE GENOMIC DNA]</scope>
    <source>
        <strain evidence="2">WS5A3p</strain>
    </source>
</reference>
<dbReference type="EMBL" id="PHFW01000001">
    <property type="protein sequence ID" value="PQM29434.1"/>
    <property type="molecule type" value="Genomic_DNA"/>
</dbReference>
<comment type="caution">
    <text evidence="1">The sequence shown here is derived from an EMBL/GenBank/DDBJ whole genome shotgun (WGS) entry which is preliminary data.</text>
</comment>